<dbReference type="Proteomes" id="UP000499080">
    <property type="component" value="Unassembled WGS sequence"/>
</dbReference>
<keyword evidence="3" id="KW-1185">Reference proteome</keyword>
<proteinExistence type="predicted"/>
<evidence type="ECO:0000313" key="3">
    <source>
        <dbReference type="Proteomes" id="UP000499080"/>
    </source>
</evidence>
<sequence>MFVLSAFGEEEDLNLAMKTKCRPMPLMPLQQLNQLDGHGTNCHEDIKDNQDQDNQKTKQSHSESSR</sequence>
<gene>
    <name evidence="2" type="ORF">AVEN_166517_1</name>
</gene>
<evidence type="ECO:0000313" key="2">
    <source>
        <dbReference type="EMBL" id="GBM80375.1"/>
    </source>
</evidence>
<feature type="region of interest" description="Disordered" evidence="1">
    <location>
        <begin position="32"/>
        <end position="66"/>
    </location>
</feature>
<organism evidence="2 3">
    <name type="scientific">Araneus ventricosus</name>
    <name type="common">Orbweaver spider</name>
    <name type="synonym">Epeira ventricosa</name>
    <dbReference type="NCBI Taxonomy" id="182803"/>
    <lineage>
        <taxon>Eukaryota</taxon>
        <taxon>Metazoa</taxon>
        <taxon>Ecdysozoa</taxon>
        <taxon>Arthropoda</taxon>
        <taxon>Chelicerata</taxon>
        <taxon>Arachnida</taxon>
        <taxon>Araneae</taxon>
        <taxon>Araneomorphae</taxon>
        <taxon>Entelegynae</taxon>
        <taxon>Araneoidea</taxon>
        <taxon>Araneidae</taxon>
        <taxon>Araneus</taxon>
    </lineage>
</organism>
<feature type="compositionally biased region" description="Basic and acidic residues" evidence="1">
    <location>
        <begin position="41"/>
        <end position="66"/>
    </location>
</feature>
<protein>
    <submittedName>
        <fullName evidence="2">Uncharacterized protein</fullName>
    </submittedName>
</protein>
<accession>A0A4Y2IRU2</accession>
<dbReference type="AlphaFoldDB" id="A0A4Y2IRU2"/>
<comment type="caution">
    <text evidence="2">The sequence shown here is derived from an EMBL/GenBank/DDBJ whole genome shotgun (WGS) entry which is preliminary data.</text>
</comment>
<reference evidence="2 3" key="1">
    <citation type="journal article" date="2019" name="Sci. Rep.">
        <title>Orb-weaving spider Araneus ventricosus genome elucidates the spidroin gene catalogue.</title>
        <authorList>
            <person name="Kono N."/>
            <person name="Nakamura H."/>
            <person name="Ohtoshi R."/>
            <person name="Moran D.A.P."/>
            <person name="Shinohara A."/>
            <person name="Yoshida Y."/>
            <person name="Fujiwara M."/>
            <person name="Mori M."/>
            <person name="Tomita M."/>
            <person name="Arakawa K."/>
        </authorList>
    </citation>
    <scope>NUCLEOTIDE SEQUENCE [LARGE SCALE GENOMIC DNA]</scope>
</reference>
<dbReference type="EMBL" id="BGPR01002878">
    <property type="protein sequence ID" value="GBM80375.1"/>
    <property type="molecule type" value="Genomic_DNA"/>
</dbReference>
<name>A0A4Y2IRU2_ARAVE</name>
<evidence type="ECO:0000256" key="1">
    <source>
        <dbReference type="SAM" id="MobiDB-lite"/>
    </source>
</evidence>